<organism evidence="4 5">
    <name type="scientific">Phytophthora fragariaefolia</name>
    <dbReference type="NCBI Taxonomy" id="1490495"/>
    <lineage>
        <taxon>Eukaryota</taxon>
        <taxon>Sar</taxon>
        <taxon>Stramenopiles</taxon>
        <taxon>Oomycota</taxon>
        <taxon>Peronosporomycetes</taxon>
        <taxon>Peronosporales</taxon>
        <taxon>Peronosporaceae</taxon>
        <taxon>Phytophthora</taxon>
    </lineage>
</organism>
<keyword evidence="5" id="KW-1185">Reference proteome</keyword>
<dbReference type="Gene3D" id="1.10.238.10">
    <property type="entry name" value="EF-hand"/>
    <property type="match status" value="1"/>
</dbReference>
<evidence type="ECO:0000313" key="5">
    <source>
        <dbReference type="Proteomes" id="UP001165121"/>
    </source>
</evidence>
<feature type="compositionally biased region" description="Basic residues" evidence="2">
    <location>
        <begin position="160"/>
        <end position="172"/>
    </location>
</feature>
<dbReference type="SUPFAM" id="SSF47473">
    <property type="entry name" value="EF-hand"/>
    <property type="match status" value="1"/>
</dbReference>
<evidence type="ECO:0000259" key="3">
    <source>
        <dbReference type="PROSITE" id="PS50222"/>
    </source>
</evidence>
<dbReference type="PROSITE" id="PS50222">
    <property type="entry name" value="EF_HAND_2"/>
    <property type="match status" value="2"/>
</dbReference>
<evidence type="ECO:0000313" key="4">
    <source>
        <dbReference type="EMBL" id="GMF41814.1"/>
    </source>
</evidence>
<dbReference type="Pfam" id="PF13499">
    <property type="entry name" value="EF-hand_7"/>
    <property type="match status" value="1"/>
</dbReference>
<proteinExistence type="predicted"/>
<dbReference type="CDD" id="cd00051">
    <property type="entry name" value="EFh"/>
    <property type="match status" value="1"/>
</dbReference>
<dbReference type="InterPro" id="IPR002048">
    <property type="entry name" value="EF_hand_dom"/>
</dbReference>
<gene>
    <name evidence="4" type="ORF">Pfra01_001339100</name>
</gene>
<reference evidence="4" key="1">
    <citation type="submission" date="2023-04" db="EMBL/GenBank/DDBJ databases">
        <title>Phytophthora fragariaefolia NBRC 109709.</title>
        <authorList>
            <person name="Ichikawa N."/>
            <person name="Sato H."/>
            <person name="Tonouchi N."/>
        </authorList>
    </citation>
    <scope>NUCLEOTIDE SEQUENCE</scope>
    <source>
        <strain evidence="4">NBRC 109709</strain>
    </source>
</reference>
<evidence type="ECO:0000256" key="2">
    <source>
        <dbReference type="SAM" id="MobiDB-lite"/>
    </source>
</evidence>
<dbReference type="GO" id="GO:0005509">
    <property type="term" value="F:calcium ion binding"/>
    <property type="evidence" value="ECO:0007669"/>
    <property type="project" value="InterPro"/>
</dbReference>
<protein>
    <submittedName>
        <fullName evidence="4">Unnamed protein product</fullName>
    </submittedName>
</protein>
<dbReference type="EMBL" id="BSXT01001381">
    <property type="protein sequence ID" value="GMF41814.1"/>
    <property type="molecule type" value="Genomic_DNA"/>
</dbReference>
<dbReference type="Proteomes" id="UP001165121">
    <property type="component" value="Unassembled WGS sequence"/>
</dbReference>
<feature type="region of interest" description="Disordered" evidence="2">
    <location>
        <begin position="1"/>
        <end position="27"/>
    </location>
</feature>
<feature type="compositionally biased region" description="Basic residues" evidence="2">
    <location>
        <begin position="1"/>
        <end position="11"/>
    </location>
</feature>
<feature type="domain" description="EF-hand" evidence="3">
    <location>
        <begin position="44"/>
        <end position="79"/>
    </location>
</feature>
<sequence length="193" mass="21582">MSRASSKKARSAHSSLTPCDGDDSGKIDADEVEEAFKMLGIHNYDEKEIADAISTYDISGDGEMEKYEFVEFMKDRLLERIKKKLLGQNTGEDDAENLERVPLVSLLDASTQKPWAIPEDGQLDIDFLYDREAFTTNDEAFRQGKISRGGFGALDTTRHHQGCHIQGRARRPLPRDHVRLGNSSHSRPGFPGS</sequence>
<feature type="domain" description="EF-hand" evidence="3">
    <location>
        <begin position="20"/>
        <end position="42"/>
    </location>
</feature>
<name>A0A9W7CTH6_9STRA</name>
<keyword evidence="1" id="KW-0106">Calcium</keyword>
<dbReference type="PROSITE" id="PS00018">
    <property type="entry name" value="EF_HAND_1"/>
    <property type="match status" value="2"/>
</dbReference>
<dbReference type="AlphaFoldDB" id="A0A9W7CTH6"/>
<comment type="caution">
    <text evidence="4">The sequence shown here is derived from an EMBL/GenBank/DDBJ whole genome shotgun (WGS) entry which is preliminary data.</text>
</comment>
<dbReference type="InterPro" id="IPR018247">
    <property type="entry name" value="EF_Hand_1_Ca_BS"/>
</dbReference>
<evidence type="ECO:0000256" key="1">
    <source>
        <dbReference type="ARBA" id="ARBA00022837"/>
    </source>
</evidence>
<dbReference type="OrthoDB" id="270584at2759"/>
<dbReference type="SMART" id="SM00054">
    <property type="entry name" value="EFh"/>
    <property type="match status" value="2"/>
</dbReference>
<dbReference type="InterPro" id="IPR011992">
    <property type="entry name" value="EF-hand-dom_pair"/>
</dbReference>
<accession>A0A9W7CTH6</accession>
<feature type="region of interest" description="Disordered" evidence="2">
    <location>
        <begin position="160"/>
        <end position="193"/>
    </location>
</feature>